<proteinExistence type="predicted"/>
<evidence type="ECO:0000313" key="1">
    <source>
        <dbReference type="EMBL" id="DAE05142.1"/>
    </source>
</evidence>
<organism evidence="1">
    <name type="scientific">Siphoviridae sp. ctZ1O5</name>
    <dbReference type="NCBI Taxonomy" id="2825555"/>
    <lineage>
        <taxon>Viruses</taxon>
        <taxon>Duplodnaviria</taxon>
        <taxon>Heunggongvirae</taxon>
        <taxon>Uroviricota</taxon>
        <taxon>Caudoviricetes</taxon>
    </lineage>
</organism>
<dbReference type="SUPFAM" id="SSF50249">
    <property type="entry name" value="Nucleic acid-binding proteins"/>
    <property type="match status" value="1"/>
</dbReference>
<dbReference type="EMBL" id="BK015404">
    <property type="protein sequence ID" value="DAE05142.1"/>
    <property type="molecule type" value="Genomic_DNA"/>
</dbReference>
<reference evidence="1" key="1">
    <citation type="journal article" date="2021" name="Proc. Natl. Acad. Sci. U.S.A.">
        <title>A Catalog of Tens of Thousands of Viruses from Human Metagenomes Reveals Hidden Associations with Chronic Diseases.</title>
        <authorList>
            <person name="Tisza M.J."/>
            <person name="Buck C.B."/>
        </authorList>
    </citation>
    <scope>NUCLEOTIDE SEQUENCE</scope>
    <source>
        <strain evidence="1">CtZ1O5</strain>
    </source>
</reference>
<dbReference type="Pfam" id="PF10991">
    <property type="entry name" value="Enc34_ssDNA-bd"/>
    <property type="match status" value="1"/>
</dbReference>
<dbReference type="InterPro" id="IPR012340">
    <property type="entry name" value="NA-bd_OB-fold"/>
</dbReference>
<accession>A0A8S5PDI7</accession>
<name>A0A8S5PDI7_9CAUD</name>
<dbReference type="Gene3D" id="2.40.50.140">
    <property type="entry name" value="Nucleic acid-binding proteins"/>
    <property type="match status" value="1"/>
</dbReference>
<protein>
    <submittedName>
        <fullName evidence="1">DNA helix destabilizing protein</fullName>
    </submittedName>
</protein>
<dbReference type="InterPro" id="IPR022595">
    <property type="entry name" value="Enc34_ssDNA-bd"/>
</dbReference>
<sequence length="191" mass="20690">MGTAITTGIVRLSYAHIFEPAADLSGNIKYQATLLVPKSDTKTISEVEKAIEEAKQLGKDNKFQGKIPPKLTIAFVDGDGTRPTDGEPYGEECHDHYIITAKANENRPPLVVDKNLQRILDQTAVYSGCYVRANINFYAYNSNGNKGIACGLNGIQFVRDGEPLGGVQITAEGAFGDGFEFAEDDSVDDIL</sequence>